<evidence type="ECO:0000313" key="3">
    <source>
        <dbReference type="EMBL" id="KAJ4469631.1"/>
    </source>
</evidence>
<dbReference type="Gene3D" id="3.50.50.60">
    <property type="entry name" value="FAD/NAD(P)-binding domain"/>
    <property type="match status" value="2"/>
</dbReference>
<dbReference type="EMBL" id="JANVFT010000095">
    <property type="protein sequence ID" value="KAJ4469631.1"/>
    <property type="molecule type" value="Genomic_DNA"/>
</dbReference>
<accession>A0ABQ8V1M9</accession>
<keyword evidence="4" id="KW-1185">Reference proteome</keyword>
<dbReference type="Pfam" id="PF07992">
    <property type="entry name" value="Pyr_redox_2"/>
    <property type="match status" value="1"/>
</dbReference>
<dbReference type="Gene3D" id="3.50.50.100">
    <property type="match status" value="1"/>
</dbReference>
<feature type="region of interest" description="Disordered" evidence="1">
    <location>
        <begin position="314"/>
        <end position="338"/>
    </location>
</feature>
<evidence type="ECO:0000313" key="4">
    <source>
        <dbReference type="Proteomes" id="UP001150217"/>
    </source>
</evidence>
<evidence type="ECO:0000259" key="2">
    <source>
        <dbReference type="Pfam" id="PF07992"/>
    </source>
</evidence>
<dbReference type="SUPFAM" id="SSF51905">
    <property type="entry name" value="FAD/NAD(P)-binding domain"/>
    <property type="match status" value="1"/>
</dbReference>
<proteinExistence type="predicted"/>
<evidence type="ECO:0000256" key="1">
    <source>
        <dbReference type="SAM" id="MobiDB-lite"/>
    </source>
</evidence>
<dbReference type="InterPro" id="IPR036188">
    <property type="entry name" value="FAD/NAD-bd_sf"/>
</dbReference>
<dbReference type="PANTHER" id="PTHR43735:SF2">
    <property type="entry name" value="FE-REGULATED PROTEIN 8"/>
    <property type="match status" value="1"/>
</dbReference>
<dbReference type="Proteomes" id="UP001150217">
    <property type="component" value="Unassembled WGS sequence"/>
</dbReference>
<organism evidence="3 4">
    <name type="scientific">Lentinula lateritia</name>
    <dbReference type="NCBI Taxonomy" id="40482"/>
    <lineage>
        <taxon>Eukaryota</taxon>
        <taxon>Fungi</taxon>
        <taxon>Dikarya</taxon>
        <taxon>Basidiomycota</taxon>
        <taxon>Agaricomycotina</taxon>
        <taxon>Agaricomycetes</taxon>
        <taxon>Agaricomycetidae</taxon>
        <taxon>Agaricales</taxon>
        <taxon>Marasmiineae</taxon>
        <taxon>Omphalotaceae</taxon>
        <taxon>Lentinula</taxon>
    </lineage>
</organism>
<feature type="domain" description="FAD/NAD(P)-binding" evidence="2">
    <location>
        <begin position="8"/>
        <end position="290"/>
    </location>
</feature>
<dbReference type="PANTHER" id="PTHR43735">
    <property type="entry name" value="APOPTOSIS-INDUCING FACTOR 1"/>
    <property type="match status" value="1"/>
</dbReference>
<comment type="caution">
    <text evidence="3">The sequence shown here is derived from an EMBL/GenBank/DDBJ whole genome shotgun (WGS) entry which is preliminary data.</text>
</comment>
<gene>
    <name evidence="3" type="ORF">C8R41DRAFT_912035</name>
</gene>
<sequence length="521" mass="56923">MTIYEMKTVVVLGGAYAGARTVQVLSKGLPEGWRIVLVDRNTHINHVYVFPRLAILPGHEHKGFIPFSRLLDPTRHQDLCLHASVRSVHSSYVVLDKSFPERGVPTPELRFDYLVYALGSRLPAPLDLWGSSPKSGRASHKDAVVFKPYAGTKQEGISWLKTHQEVIKSSDSILVVGGGALGIQFATDISAIYPYKTITLLHSRHRLLPRFDEKMHTEIMDALLASNIQVILGERLDMQSILFADAIKLNKQGQRVARTLQGREVTADLILLCTGQKPNTHLLSAMDARCVNAHDGLAHVLRTMQLGVILSTSPPTPSNFTSESSTPSPSWSAFTSTSSTSSLLSPEQELENALAQVALAEKNVEIEESLSGLPMSEEDDDVLDSDLDGSDVAELSTPYPNIFVAGDAADAFGAIPAGHTAYYQGEVAARNILRLIQRSEPPLKTEISQDEGVLVTEEEEERLEHYAPGLPAIKISLGLTKSAYQANGVVRTADDGVPDLNAAAIWGYFGYEVEKEEDMYA</sequence>
<dbReference type="PRINTS" id="PR00368">
    <property type="entry name" value="FADPNR"/>
</dbReference>
<name>A0ABQ8V1M9_9AGAR</name>
<protein>
    <recommendedName>
        <fullName evidence="2">FAD/NAD(P)-binding domain-containing protein</fullName>
    </recommendedName>
</protein>
<feature type="compositionally biased region" description="Low complexity" evidence="1">
    <location>
        <begin position="318"/>
        <end position="338"/>
    </location>
</feature>
<dbReference type="InterPro" id="IPR023753">
    <property type="entry name" value="FAD/NAD-binding_dom"/>
</dbReference>
<reference evidence="3" key="1">
    <citation type="submission" date="2022-08" db="EMBL/GenBank/DDBJ databases">
        <title>A Global Phylogenomic Analysis of the Shiitake Genus Lentinula.</title>
        <authorList>
            <consortium name="DOE Joint Genome Institute"/>
            <person name="Sierra-Patev S."/>
            <person name="Min B."/>
            <person name="Naranjo-Ortiz M."/>
            <person name="Looney B."/>
            <person name="Konkel Z."/>
            <person name="Slot J.C."/>
            <person name="Sakamoto Y."/>
            <person name="Steenwyk J.L."/>
            <person name="Rokas A."/>
            <person name="Carro J."/>
            <person name="Camarero S."/>
            <person name="Ferreira P."/>
            <person name="Molpeceres G."/>
            <person name="Ruiz-Duenas F.J."/>
            <person name="Serrano A."/>
            <person name="Henrissat B."/>
            <person name="Drula E."/>
            <person name="Hughes K.W."/>
            <person name="Mata J.L."/>
            <person name="Ishikawa N.K."/>
            <person name="Vargas-Isla R."/>
            <person name="Ushijima S."/>
            <person name="Smith C.A."/>
            <person name="Ahrendt S."/>
            <person name="Andreopoulos W."/>
            <person name="He G."/>
            <person name="Labutti K."/>
            <person name="Lipzen A."/>
            <person name="Ng V."/>
            <person name="Riley R."/>
            <person name="Sandor L."/>
            <person name="Barry K."/>
            <person name="Martinez A.T."/>
            <person name="Xiao Y."/>
            <person name="Gibbons J.G."/>
            <person name="Terashima K."/>
            <person name="Grigoriev I.V."/>
            <person name="Hibbett D.S."/>
        </authorList>
    </citation>
    <scope>NUCLEOTIDE SEQUENCE</scope>
    <source>
        <strain evidence="3">RHP3577 ss4</strain>
    </source>
</reference>